<reference evidence="1" key="3">
    <citation type="submission" date="2020-02" db="EMBL/GenBank/DDBJ databases">
        <authorList>
            <person name="Matsumoto Y."/>
            <person name="Motooka D."/>
            <person name="Nakamura S."/>
        </authorList>
    </citation>
    <scope>NUCLEOTIDE SEQUENCE</scope>
    <source>
        <strain evidence="1">JCM 12405</strain>
    </source>
</reference>
<proteinExistence type="predicted"/>
<sequence length="99" mass="11205">MTTDYDTPRRTVVDDDEGMLPELRERGAELQLGELDVDEDELAESFELPGADLSGEELSVHVVPMQPDEFWCKRCFLVYHRSRLASSLDGTPVCRDCAE</sequence>
<dbReference type="EMBL" id="LQOS01000025">
    <property type="protein sequence ID" value="ORV41640.1"/>
    <property type="molecule type" value="Genomic_DNA"/>
</dbReference>
<gene>
    <name evidence="2" type="ORF">AWC01_09520</name>
    <name evidence="1" type="ORF">MDOR_05370</name>
</gene>
<organism evidence="2 3">
    <name type="scientific">Mycolicibacterium doricum</name>
    <dbReference type="NCBI Taxonomy" id="126673"/>
    <lineage>
        <taxon>Bacteria</taxon>
        <taxon>Bacillati</taxon>
        <taxon>Actinomycetota</taxon>
        <taxon>Actinomycetes</taxon>
        <taxon>Mycobacteriales</taxon>
        <taxon>Mycobacteriaceae</taxon>
        <taxon>Mycolicibacterium</taxon>
    </lineage>
</organism>
<protein>
    <submittedName>
        <fullName evidence="2">dUTPase</fullName>
    </submittedName>
</protein>
<dbReference type="OrthoDB" id="4732434at2"/>
<name>A0A1X1TAP3_9MYCO</name>
<evidence type="ECO:0000313" key="3">
    <source>
        <dbReference type="Proteomes" id="UP000193564"/>
    </source>
</evidence>
<dbReference type="EMBL" id="AP022605">
    <property type="protein sequence ID" value="BBZ06368.1"/>
    <property type="molecule type" value="Genomic_DNA"/>
</dbReference>
<evidence type="ECO:0000313" key="2">
    <source>
        <dbReference type="EMBL" id="ORV41640.1"/>
    </source>
</evidence>
<dbReference type="InterPro" id="IPR025242">
    <property type="entry name" value="DUF4193"/>
</dbReference>
<dbReference type="KEGG" id="mdr:MDOR_05370"/>
<reference evidence="2 3" key="1">
    <citation type="submission" date="2016-01" db="EMBL/GenBank/DDBJ databases">
        <title>The new phylogeny of the genus Mycobacterium.</title>
        <authorList>
            <person name="Tarcisio F."/>
            <person name="Conor M."/>
            <person name="Antonella G."/>
            <person name="Elisabetta G."/>
            <person name="Giulia F.S."/>
            <person name="Sara T."/>
            <person name="Anna F."/>
            <person name="Clotilde B."/>
            <person name="Roberto B."/>
            <person name="Veronica D.S."/>
            <person name="Fabio R."/>
            <person name="Monica P."/>
            <person name="Olivier J."/>
            <person name="Enrico T."/>
            <person name="Nicola S."/>
        </authorList>
    </citation>
    <scope>NUCLEOTIDE SEQUENCE [LARGE SCALE GENOMIC DNA]</scope>
    <source>
        <strain evidence="2 3">DSM 44339</strain>
    </source>
</reference>
<reference evidence="1 4" key="2">
    <citation type="journal article" date="2019" name="Emerg. Microbes Infect.">
        <title>Comprehensive subspecies identification of 175 nontuberculous mycobacteria species based on 7547 genomic profiles.</title>
        <authorList>
            <person name="Matsumoto Y."/>
            <person name="Kinjo T."/>
            <person name="Motooka D."/>
            <person name="Nabeya D."/>
            <person name="Jung N."/>
            <person name="Uechi K."/>
            <person name="Horii T."/>
            <person name="Iida T."/>
            <person name="Fujita J."/>
            <person name="Nakamura S."/>
        </authorList>
    </citation>
    <scope>NUCLEOTIDE SEQUENCE [LARGE SCALE GENOMIC DNA]</scope>
    <source>
        <strain evidence="1 4">JCM 12405</strain>
    </source>
</reference>
<dbReference type="Proteomes" id="UP000193564">
    <property type="component" value="Unassembled WGS sequence"/>
</dbReference>
<dbReference type="Pfam" id="PF13834">
    <property type="entry name" value="DUF4193"/>
    <property type="match status" value="1"/>
</dbReference>
<dbReference type="AlphaFoldDB" id="A0A1X1TAP3"/>
<keyword evidence="3" id="KW-1185">Reference proteome</keyword>
<dbReference type="STRING" id="126673.AWC01_09520"/>
<evidence type="ECO:0000313" key="4">
    <source>
        <dbReference type="Proteomes" id="UP000467201"/>
    </source>
</evidence>
<evidence type="ECO:0000313" key="1">
    <source>
        <dbReference type="EMBL" id="BBZ06368.1"/>
    </source>
</evidence>
<dbReference type="RefSeq" id="WP_085190347.1">
    <property type="nucleotide sequence ID" value="NZ_AP022605.1"/>
</dbReference>
<dbReference type="Proteomes" id="UP000467201">
    <property type="component" value="Chromosome"/>
</dbReference>
<accession>A0A1X1TAP3</accession>